<name>A0A9W9VQK5_9EURO</name>
<protein>
    <submittedName>
        <fullName evidence="2">Uncharacterized protein</fullName>
    </submittedName>
</protein>
<dbReference type="Proteomes" id="UP001147747">
    <property type="component" value="Unassembled WGS sequence"/>
</dbReference>
<reference evidence="2" key="1">
    <citation type="submission" date="2022-12" db="EMBL/GenBank/DDBJ databases">
        <authorList>
            <person name="Petersen C."/>
        </authorList>
    </citation>
    <scope>NUCLEOTIDE SEQUENCE</scope>
    <source>
        <strain evidence="2">IBT 29677</strain>
    </source>
</reference>
<proteinExistence type="predicted"/>
<gene>
    <name evidence="2" type="ORF">N7509_010052</name>
</gene>
<dbReference type="AlphaFoldDB" id="A0A9W9VQK5"/>
<evidence type="ECO:0000256" key="1">
    <source>
        <dbReference type="SAM" id="MobiDB-lite"/>
    </source>
</evidence>
<sequence length="123" mass="13137">MNNLRSTCRADQLSQAQPPRASRWPRPGQPGEMGGLHTPTPQSQCQSQCLGGSGDQIQASYRALDSATYERADRCTGWVRETRKESDPANLFSQLGSAAAAAAAALQLGLHGLDGLEAKRQEA</sequence>
<evidence type="ECO:0000313" key="3">
    <source>
        <dbReference type="Proteomes" id="UP001147747"/>
    </source>
</evidence>
<organism evidence="2 3">
    <name type="scientific">Penicillium cosmopolitanum</name>
    <dbReference type="NCBI Taxonomy" id="1131564"/>
    <lineage>
        <taxon>Eukaryota</taxon>
        <taxon>Fungi</taxon>
        <taxon>Dikarya</taxon>
        <taxon>Ascomycota</taxon>
        <taxon>Pezizomycotina</taxon>
        <taxon>Eurotiomycetes</taxon>
        <taxon>Eurotiomycetidae</taxon>
        <taxon>Eurotiales</taxon>
        <taxon>Aspergillaceae</taxon>
        <taxon>Penicillium</taxon>
    </lineage>
</organism>
<dbReference type="GeneID" id="81373669"/>
<dbReference type="RefSeq" id="XP_056485309.1">
    <property type="nucleotide sequence ID" value="XM_056634689.1"/>
</dbReference>
<keyword evidence="3" id="KW-1185">Reference proteome</keyword>
<accession>A0A9W9VQK5</accession>
<feature type="region of interest" description="Disordered" evidence="1">
    <location>
        <begin position="1"/>
        <end position="51"/>
    </location>
</feature>
<reference evidence="2" key="2">
    <citation type="journal article" date="2023" name="IMA Fungus">
        <title>Comparative genomic study of the Penicillium genus elucidates a diverse pangenome and 15 lateral gene transfer events.</title>
        <authorList>
            <person name="Petersen C."/>
            <person name="Sorensen T."/>
            <person name="Nielsen M.R."/>
            <person name="Sondergaard T.E."/>
            <person name="Sorensen J.L."/>
            <person name="Fitzpatrick D.A."/>
            <person name="Frisvad J.C."/>
            <person name="Nielsen K.L."/>
        </authorList>
    </citation>
    <scope>NUCLEOTIDE SEQUENCE</scope>
    <source>
        <strain evidence="2">IBT 29677</strain>
    </source>
</reference>
<dbReference type="EMBL" id="JAPZBU010000009">
    <property type="protein sequence ID" value="KAJ5387511.1"/>
    <property type="molecule type" value="Genomic_DNA"/>
</dbReference>
<comment type="caution">
    <text evidence="2">The sequence shown here is derived from an EMBL/GenBank/DDBJ whole genome shotgun (WGS) entry which is preliminary data.</text>
</comment>
<evidence type="ECO:0000313" key="2">
    <source>
        <dbReference type="EMBL" id="KAJ5387511.1"/>
    </source>
</evidence>